<comment type="subcellular location">
    <subcellularLocation>
        <location evidence="1">Endoplasmic reticulum</location>
    </subcellularLocation>
    <subcellularLocation>
        <location evidence="3">Golgi apparatus</location>
    </subcellularLocation>
    <subcellularLocation>
        <location evidence="2">Lysosome</location>
    </subcellularLocation>
    <subcellularLocation>
        <location evidence="4">Secreted</location>
    </subcellularLocation>
</comment>
<keyword evidence="10 21" id="KW-0732">Signal</keyword>
<comment type="subunit">
    <text evidence="19">Homodimer. The monomeric form is inactive while the homodimer is active.</text>
</comment>
<proteinExistence type="predicted"/>
<dbReference type="PANTHER" id="PTHR12053">
    <property type="entry name" value="PROTEASE FAMILY M28 PLASMA GLUTAMATE CARBOXYPEPTIDASE-RELATED"/>
    <property type="match status" value="1"/>
</dbReference>
<evidence type="ECO:0000256" key="18">
    <source>
        <dbReference type="ARBA" id="ARBA00023228"/>
    </source>
</evidence>
<evidence type="ECO:0000256" key="15">
    <source>
        <dbReference type="ARBA" id="ARBA00023049"/>
    </source>
</evidence>
<comment type="caution">
    <text evidence="23">The sequence shown here is derived from an EMBL/GenBank/DDBJ whole genome shotgun (WGS) entry which is preliminary data.</text>
</comment>
<evidence type="ECO:0000256" key="6">
    <source>
        <dbReference type="ARBA" id="ARBA00022525"/>
    </source>
</evidence>
<dbReference type="Proteomes" id="UP001166571">
    <property type="component" value="Unassembled WGS sequence"/>
</dbReference>
<evidence type="ECO:0000256" key="21">
    <source>
        <dbReference type="SAM" id="SignalP"/>
    </source>
</evidence>
<feature type="chain" id="PRO_5045135400" description="Carboxypeptidase Q" evidence="21">
    <location>
        <begin position="25"/>
        <end position="470"/>
    </location>
</feature>
<evidence type="ECO:0000256" key="5">
    <source>
        <dbReference type="ARBA" id="ARBA00014116"/>
    </source>
</evidence>
<evidence type="ECO:0000256" key="8">
    <source>
        <dbReference type="ARBA" id="ARBA00022670"/>
    </source>
</evidence>
<keyword evidence="11" id="KW-0378">Hydrolase</keyword>
<dbReference type="Gene3D" id="3.50.30.30">
    <property type="match status" value="1"/>
</dbReference>
<dbReference type="InterPro" id="IPR007484">
    <property type="entry name" value="Peptidase_M28"/>
</dbReference>
<evidence type="ECO:0000256" key="10">
    <source>
        <dbReference type="ARBA" id="ARBA00022729"/>
    </source>
</evidence>
<evidence type="ECO:0000256" key="12">
    <source>
        <dbReference type="ARBA" id="ARBA00022824"/>
    </source>
</evidence>
<keyword evidence="16" id="KW-0865">Zymogen</keyword>
<evidence type="ECO:0000256" key="11">
    <source>
        <dbReference type="ARBA" id="ARBA00022801"/>
    </source>
</evidence>
<gene>
    <name evidence="23" type="ORF">K5P26_06820</name>
</gene>
<evidence type="ECO:0000259" key="22">
    <source>
        <dbReference type="Pfam" id="PF04389"/>
    </source>
</evidence>
<evidence type="ECO:0000256" key="4">
    <source>
        <dbReference type="ARBA" id="ARBA00004613"/>
    </source>
</evidence>
<protein>
    <recommendedName>
        <fullName evidence="5">Carboxypeptidase Q</fullName>
    </recommendedName>
    <alternativeName>
        <fullName evidence="20">Plasma glutamate carboxypeptidase</fullName>
    </alternativeName>
</protein>
<evidence type="ECO:0000313" key="24">
    <source>
        <dbReference type="Proteomes" id="UP001166571"/>
    </source>
</evidence>
<evidence type="ECO:0000256" key="13">
    <source>
        <dbReference type="ARBA" id="ARBA00022833"/>
    </source>
</evidence>
<dbReference type="EMBL" id="JAILXK010000001">
    <property type="protein sequence ID" value="MBY4636851.1"/>
    <property type="molecule type" value="Genomic_DNA"/>
</dbReference>
<evidence type="ECO:0000256" key="7">
    <source>
        <dbReference type="ARBA" id="ARBA00022645"/>
    </source>
</evidence>
<evidence type="ECO:0000256" key="17">
    <source>
        <dbReference type="ARBA" id="ARBA00023180"/>
    </source>
</evidence>
<feature type="signal peptide" evidence="21">
    <location>
        <begin position="1"/>
        <end position="24"/>
    </location>
</feature>
<keyword evidence="7" id="KW-0121">Carboxypeptidase</keyword>
<dbReference type="RefSeq" id="WP_222136170.1">
    <property type="nucleotide sequence ID" value="NZ_JAILXK010000001.1"/>
</dbReference>
<evidence type="ECO:0000256" key="20">
    <source>
        <dbReference type="ARBA" id="ARBA00033328"/>
    </source>
</evidence>
<evidence type="ECO:0000256" key="2">
    <source>
        <dbReference type="ARBA" id="ARBA00004371"/>
    </source>
</evidence>
<keyword evidence="6" id="KW-0964">Secreted</keyword>
<dbReference type="Pfam" id="PF04389">
    <property type="entry name" value="Peptidase_M28"/>
    <property type="match status" value="1"/>
</dbReference>
<sequence>MKSAHLLPRIAGFAALCLATAAAASIPPPPSAVDRAQNDDIAWKITEDLTTEIGPRMAGTEAEAAARKWAVERLKAMGFQNVRDEPFAMPTWVRGEEEASLIGPFHTQPLAVTALGNSGSTGAKGLVGDVAYFASYDDFLAAPDHYIKGKIVFIDHQMAPAQDGSGYGQYGRARFTGPNAAAKRGAIAVIIRSIGTDSHRNPHTGNTNFEAGVAPIPAAAISNPDADQLVRQWRRAQSIRTKETPLGYTPAPLRMKLLLTPRNLGQQQSGNVIADVPGSDPAASPVVVACHLDSWDLGTGAIDDAAGCGIVTAAAKHVMTAGQPRRTIRILWAGAEEVGVHGGRAYFAAHGNQKHAVALESDFGADRVWRVDFKLPESAKSLADRIALAVAPYGVTRGSSPASGGADIGALVRAGVPAIDLRQDGTRYFDLHHTTDDTLDKVDPVQLRQNVLVWTATLAILANSSDNELP</sequence>
<evidence type="ECO:0000256" key="16">
    <source>
        <dbReference type="ARBA" id="ARBA00023145"/>
    </source>
</evidence>
<evidence type="ECO:0000256" key="3">
    <source>
        <dbReference type="ARBA" id="ARBA00004555"/>
    </source>
</evidence>
<keyword evidence="12" id="KW-0256">Endoplasmic reticulum</keyword>
<dbReference type="InterPro" id="IPR039866">
    <property type="entry name" value="CPQ"/>
</dbReference>
<dbReference type="PANTHER" id="PTHR12053:SF3">
    <property type="entry name" value="CARBOXYPEPTIDASE Q"/>
    <property type="match status" value="1"/>
</dbReference>
<keyword evidence="14" id="KW-0333">Golgi apparatus</keyword>
<evidence type="ECO:0000256" key="1">
    <source>
        <dbReference type="ARBA" id="ARBA00004240"/>
    </source>
</evidence>
<evidence type="ECO:0000256" key="19">
    <source>
        <dbReference type="ARBA" id="ARBA00025833"/>
    </source>
</evidence>
<feature type="domain" description="Peptidase M28" evidence="22">
    <location>
        <begin position="271"/>
        <end position="454"/>
    </location>
</feature>
<keyword evidence="17" id="KW-0325">Glycoprotein</keyword>
<name>A0ABS7MCV3_9SPHN</name>
<keyword evidence="18" id="KW-0458">Lysosome</keyword>
<organism evidence="23 24">
    <name type="scientific">Sphingopyxis jiangsuensis</name>
    <dbReference type="NCBI Taxonomy" id="2871171"/>
    <lineage>
        <taxon>Bacteria</taxon>
        <taxon>Pseudomonadati</taxon>
        <taxon>Pseudomonadota</taxon>
        <taxon>Alphaproteobacteria</taxon>
        <taxon>Sphingomonadales</taxon>
        <taxon>Sphingomonadaceae</taxon>
        <taxon>Sphingopyxis</taxon>
    </lineage>
</organism>
<evidence type="ECO:0000313" key="23">
    <source>
        <dbReference type="EMBL" id="MBY4636851.1"/>
    </source>
</evidence>
<keyword evidence="9" id="KW-0479">Metal-binding</keyword>
<dbReference type="SUPFAM" id="SSF53187">
    <property type="entry name" value="Zn-dependent exopeptidases"/>
    <property type="match status" value="1"/>
</dbReference>
<keyword evidence="8" id="KW-0645">Protease</keyword>
<evidence type="ECO:0000256" key="9">
    <source>
        <dbReference type="ARBA" id="ARBA00022723"/>
    </source>
</evidence>
<reference evidence="23" key="1">
    <citation type="submission" date="2021-08" db="EMBL/GenBank/DDBJ databases">
        <title>Sphingopyxis panaciterrulae sp. nov., isolated from the surface water of the Yellow Sea.</title>
        <authorList>
            <person name="Gao Z."/>
            <person name="Zhang D."/>
            <person name="Zhang A."/>
        </authorList>
    </citation>
    <scope>NUCLEOTIDE SEQUENCE</scope>
    <source>
        <strain evidence="23">XHP0097</strain>
    </source>
</reference>
<evidence type="ECO:0000256" key="14">
    <source>
        <dbReference type="ARBA" id="ARBA00023034"/>
    </source>
</evidence>
<dbReference type="Gene3D" id="3.40.630.10">
    <property type="entry name" value="Zn peptidases"/>
    <property type="match status" value="1"/>
</dbReference>
<accession>A0ABS7MCV3</accession>
<keyword evidence="15" id="KW-0482">Metalloprotease</keyword>
<keyword evidence="24" id="KW-1185">Reference proteome</keyword>
<keyword evidence="13" id="KW-0862">Zinc</keyword>